<dbReference type="EMBL" id="NHYE01001388">
    <property type="protein sequence ID" value="PPQ96204.1"/>
    <property type="molecule type" value="Genomic_DNA"/>
</dbReference>
<feature type="transmembrane region" description="Helical" evidence="2">
    <location>
        <begin position="313"/>
        <end position="332"/>
    </location>
</feature>
<proteinExistence type="predicted"/>
<keyword evidence="2" id="KW-0812">Transmembrane</keyword>
<feature type="region of interest" description="Disordered" evidence="1">
    <location>
        <begin position="367"/>
        <end position="400"/>
    </location>
</feature>
<name>A0A409XZJ4_9AGAR</name>
<sequence>MSNSVQIFVDDSDPEIEYGLGWTQEFFDVTNSTEFPSFPFYGTAHLVDNAFPSANFSYTFNGSSVSALFVPGIQKAVIEACTVDGKKASIFGGPKQIGCGNSGQLQMGRHTLFVQLQGRLNNQALFDAIQYTPFEVTSQLGDVLYTRDNAAIEISPSTDSKEPLPPGGTLKFDFFGKCYSLGLYCNISNHDPHASSNASYQIDDQPPVKFTFQNTANNISTAVGSQLVLQTPQYSLGQHHLVLVNHGSNETTPFKLNSIIVQNSTSHVKLDQYPPSNSSPSSSSSISPSSSSQQPFASQILSSQTSRARVRTAIGVSASLTCVLILVLVVTWRKRRQWSCVWKEARDPAITVDPFMIPRPLQIGRAKERAVESSQGQSSKARQGLDTAPPNRPEPRIVVHIDSEDQAGVIELPPAYRSDRAV</sequence>
<keyword evidence="2" id="KW-1133">Transmembrane helix</keyword>
<dbReference type="AlphaFoldDB" id="A0A409XZJ4"/>
<feature type="compositionally biased region" description="Low complexity" evidence="1">
    <location>
        <begin position="274"/>
        <end position="292"/>
    </location>
</feature>
<protein>
    <submittedName>
        <fullName evidence="3">Uncharacterized protein</fullName>
    </submittedName>
</protein>
<dbReference type="InParanoid" id="A0A409XZJ4"/>
<feature type="region of interest" description="Disordered" evidence="1">
    <location>
        <begin position="270"/>
        <end position="300"/>
    </location>
</feature>
<accession>A0A409XZJ4</accession>
<gene>
    <name evidence="3" type="ORF">CVT26_005609</name>
</gene>
<keyword evidence="2" id="KW-0472">Membrane</keyword>
<dbReference type="OrthoDB" id="3069632at2759"/>
<evidence type="ECO:0000256" key="2">
    <source>
        <dbReference type="SAM" id="Phobius"/>
    </source>
</evidence>
<organism evidence="3 4">
    <name type="scientific">Gymnopilus dilepis</name>
    <dbReference type="NCBI Taxonomy" id="231916"/>
    <lineage>
        <taxon>Eukaryota</taxon>
        <taxon>Fungi</taxon>
        <taxon>Dikarya</taxon>
        <taxon>Basidiomycota</taxon>
        <taxon>Agaricomycotina</taxon>
        <taxon>Agaricomycetes</taxon>
        <taxon>Agaricomycetidae</taxon>
        <taxon>Agaricales</taxon>
        <taxon>Agaricineae</taxon>
        <taxon>Hymenogastraceae</taxon>
        <taxon>Gymnopilus</taxon>
    </lineage>
</organism>
<evidence type="ECO:0000313" key="4">
    <source>
        <dbReference type="Proteomes" id="UP000284706"/>
    </source>
</evidence>
<evidence type="ECO:0000313" key="3">
    <source>
        <dbReference type="EMBL" id="PPQ96204.1"/>
    </source>
</evidence>
<reference evidence="3 4" key="1">
    <citation type="journal article" date="2018" name="Evol. Lett.">
        <title>Horizontal gene cluster transfer increased hallucinogenic mushroom diversity.</title>
        <authorList>
            <person name="Reynolds H.T."/>
            <person name="Vijayakumar V."/>
            <person name="Gluck-Thaler E."/>
            <person name="Korotkin H.B."/>
            <person name="Matheny P.B."/>
            <person name="Slot J.C."/>
        </authorList>
    </citation>
    <scope>NUCLEOTIDE SEQUENCE [LARGE SCALE GENOMIC DNA]</scope>
    <source>
        <strain evidence="3 4">SRW20</strain>
    </source>
</reference>
<evidence type="ECO:0000256" key="1">
    <source>
        <dbReference type="SAM" id="MobiDB-lite"/>
    </source>
</evidence>
<keyword evidence="4" id="KW-1185">Reference proteome</keyword>
<comment type="caution">
    <text evidence="3">The sequence shown here is derived from an EMBL/GenBank/DDBJ whole genome shotgun (WGS) entry which is preliminary data.</text>
</comment>
<dbReference type="Proteomes" id="UP000284706">
    <property type="component" value="Unassembled WGS sequence"/>
</dbReference>
<feature type="compositionally biased region" description="Polar residues" evidence="1">
    <location>
        <begin position="372"/>
        <end position="381"/>
    </location>
</feature>